<keyword evidence="3" id="KW-1185">Reference proteome</keyword>
<dbReference type="AlphaFoldDB" id="A0ABD3NF22"/>
<name>A0ABD3NF22_9STRA</name>
<protein>
    <submittedName>
        <fullName evidence="2">Uncharacterized protein</fullName>
    </submittedName>
</protein>
<proteinExistence type="predicted"/>
<keyword evidence="1" id="KW-0812">Transmembrane</keyword>
<evidence type="ECO:0000313" key="2">
    <source>
        <dbReference type="EMBL" id="KAL3774654.1"/>
    </source>
</evidence>
<feature type="transmembrane region" description="Helical" evidence="1">
    <location>
        <begin position="6"/>
        <end position="24"/>
    </location>
</feature>
<evidence type="ECO:0000313" key="3">
    <source>
        <dbReference type="Proteomes" id="UP001530400"/>
    </source>
</evidence>
<dbReference type="Proteomes" id="UP001530400">
    <property type="component" value="Unassembled WGS sequence"/>
</dbReference>
<organism evidence="2 3">
    <name type="scientific">Cyclotella atomus</name>
    <dbReference type="NCBI Taxonomy" id="382360"/>
    <lineage>
        <taxon>Eukaryota</taxon>
        <taxon>Sar</taxon>
        <taxon>Stramenopiles</taxon>
        <taxon>Ochrophyta</taxon>
        <taxon>Bacillariophyta</taxon>
        <taxon>Coscinodiscophyceae</taxon>
        <taxon>Thalassiosirophycidae</taxon>
        <taxon>Stephanodiscales</taxon>
        <taxon>Stephanodiscaceae</taxon>
        <taxon>Cyclotella</taxon>
    </lineage>
</organism>
<evidence type="ECO:0000256" key="1">
    <source>
        <dbReference type="SAM" id="Phobius"/>
    </source>
</evidence>
<sequence>MLTHKKIYSGGFIALFVALSIFVAEDRLDAAMEKLIGSRSLADSGRQLSVYLGGGKCEWTPPLPIVPDDLELWKTLLSGFLLETNGTYYSLTVVAATMTFVQMDALSGLPSKDDWDFVFNGYTNAPFIKTNYPHPMGVWSWASEANQVALVIQYIRRSMVEYADIQWYLSHETD</sequence>
<gene>
    <name evidence="2" type="ORF">ACHAWO_008320</name>
</gene>
<keyword evidence="1" id="KW-0472">Membrane</keyword>
<reference evidence="2 3" key="1">
    <citation type="submission" date="2024-10" db="EMBL/GenBank/DDBJ databases">
        <title>Updated reference genomes for cyclostephanoid diatoms.</title>
        <authorList>
            <person name="Roberts W.R."/>
            <person name="Alverson A.J."/>
        </authorList>
    </citation>
    <scope>NUCLEOTIDE SEQUENCE [LARGE SCALE GENOMIC DNA]</scope>
    <source>
        <strain evidence="2 3">AJA010-31</strain>
    </source>
</reference>
<dbReference type="EMBL" id="JALLPJ020001183">
    <property type="protein sequence ID" value="KAL3774654.1"/>
    <property type="molecule type" value="Genomic_DNA"/>
</dbReference>
<keyword evidence="1" id="KW-1133">Transmembrane helix</keyword>
<accession>A0ABD3NF22</accession>
<comment type="caution">
    <text evidence="2">The sequence shown here is derived from an EMBL/GenBank/DDBJ whole genome shotgun (WGS) entry which is preliminary data.</text>
</comment>